<dbReference type="EMBL" id="JAUIZM010000034">
    <property type="protein sequence ID" value="KAK1351479.1"/>
    <property type="molecule type" value="Genomic_DNA"/>
</dbReference>
<proteinExistence type="predicted"/>
<feature type="transmembrane region" description="Helical" evidence="1">
    <location>
        <begin position="78"/>
        <end position="101"/>
    </location>
</feature>
<keyword evidence="1" id="KW-1133">Transmembrane helix</keyword>
<evidence type="ECO:0000313" key="2">
    <source>
        <dbReference type="EMBL" id="KAK1351479.1"/>
    </source>
</evidence>
<evidence type="ECO:0000256" key="1">
    <source>
        <dbReference type="SAM" id="Phobius"/>
    </source>
</evidence>
<keyword evidence="1" id="KW-0812">Transmembrane</keyword>
<accession>A0AAD8GNT0</accession>
<name>A0AAD8GNT0_9APIA</name>
<comment type="caution">
    <text evidence="2">The sequence shown here is derived from an EMBL/GenBank/DDBJ whole genome shotgun (WGS) entry which is preliminary data.</text>
</comment>
<keyword evidence="1" id="KW-0472">Membrane</keyword>
<gene>
    <name evidence="2" type="ORF">POM88_054316</name>
</gene>
<keyword evidence="3" id="KW-1185">Reference proteome</keyword>
<organism evidence="2 3">
    <name type="scientific">Heracleum sosnowskyi</name>
    <dbReference type="NCBI Taxonomy" id="360622"/>
    <lineage>
        <taxon>Eukaryota</taxon>
        <taxon>Viridiplantae</taxon>
        <taxon>Streptophyta</taxon>
        <taxon>Embryophyta</taxon>
        <taxon>Tracheophyta</taxon>
        <taxon>Spermatophyta</taxon>
        <taxon>Magnoliopsida</taxon>
        <taxon>eudicotyledons</taxon>
        <taxon>Gunneridae</taxon>
        <taxon>Pentapetalae</taxon>
        <taxon>asterids</taxon>
        <taxon>campanulids</taxon>
        <taxon>Apiales</taxon>
        <taxon>Apiaceae</taxon>
        <taxon>Apioideae</taxon>
        <taxon>apioid superclade</taxon>
        <taxon>Tordylieae</taxon>
        <taxon>Tordyliinae</taxon>
        <taxon>Heracleum</taxon>
    </lineage>
</organism>
<evidence type="ECO:0000313" key="3">
    <source>
        <dbReference type="Proteomes" id="UP001237642"/>
    </source>
</evidence>
<reference evidence="2" key="2">
    <citation type="submission" date="2023-05" db="EMBL/GenBank/DDBJ databases">
        <authorList>
            <person name="Schelkunov M.I."/>
        </authorList>
    </citation>
    <scope>NUCLEOTIDE SEQUENCE</scope>
    <source>
        <strain evidence="2">Hsosn_3</strain>
        <tissue evidence="2">Leaf</tissue>
    </source>
</reference>
<protein>
    <submittedName>
        <fullName evidence="2">Uncharacterized protein</fullName>
    </submittedName>
</protein>
<dbReference type="Proteomes" id="UP001237642">
    <property type="component" value="Unassembled WGS sequence"/>
</dbReference>
<reference evidence="2" key="1">
    <citation type="submission" date="2023-02" db="EMBL/GenBank/DDBJ databases">
        <title>Genome of toxic invasive species Heracleum sosnowskyi carries increased number of genes despite the absence of recent whole-genome duplications.</title>
        <authorList>
            <person name="Schelkunov M."/>
            <person name="Shtratnikova V."/>
            <person name="Makarenko M."/>
            <person name="Klepikova A."/>
            <person name="Omelchenko D."/>
            <person name="Novikova G."/>
            <person name="Obukhova E."/>
            <person name="Bogdanov V."/>
            <person name="Penin A."/>
            <person name="Logacheva M."/>
        </authorList>
    </citation>
    <scope>NUCLEOTIDE SEQUENCE</scope>
    <source>
        <strain evidence="2">Hsosn_3</strain>
        <tissue evidence="2">Leaf</tissue>
    </source>
</reference>
<dbReference type="AlphaFoldDB" id="A0AAD8GNT0"/>
<sequence length="116" mass="13421">MQTLKCSSRKVIVERKRIYKSCISFMNEYNSKCAVANPFKDAQDLSLKELGDVEVKNIKNFKKENVDLVYQIKYYQKFLLLICIVGIVYAVGIFSAFYVFFQDVPRVSRCGPVKAK</sequence>